<gene>
    <name evidence="20" type="primary">ND2</name>
</gene>
<evidence type="ECO:0000256" key="15">
    <source>
        <dbReference type="ARBA" id="ARBA00023128"/>
    </source>
</evidence>
<feature type="transmembrane region" description="Helical" evidence="18">
    <location>
        <begin position="198"/>
        <end position="216"/>
    </location>
</feature>
<feature type="transmembrane region" description="Helical" evidence="18">
    <location>
        <begin position="260"/>
        <end position="287"/>
    </location>
</feature>
<dbReference type="PANTHER" id="PTHR46552:SF1">
    <property type="entry name" value="NADH-UBIQUINONE OXIDOREDUCTASE CHAIN 2"/>
    <property type="match status" value="1"/>
</dbReference>
<feature type="transmembrane region" description="Helical" evidence="18">
    <location>
        <begin position="29"/>
        <end position="45"/>
    </location>
</feature>
<keyword evidence="8 18" id="KW-0812">Transmembrane</keyword>
<dbReference type="GO" id="GO:0005743">
    <property type="term" value="C:mitochondrial inner membrane"/>
    <property type="evidence" value="ECO:0007669"/>
    <property type="project" value="UniProtKB-SubCell"/>
</dbReference>
<evidence type="ECO:0000256" key="3">
    <source>
        <dbReference type="ARBA" id="ARBA00007012"/>
    </source>
</evidence>
<dbReference type="InterPro" id="IPR003917">
    <property type="entry name" value="NADH_UbQ_OxRdtase_chain2"/>
</dbReference>
<comment type="catalytic activity">
    <reaction evidence="17 18">
        <text>a ubiquinone + NADH + 5 H(+)(in) = a ubiquinol + NAD(+) + 4 H(+)(out)</text>
        <dbReference type="Rhea" id="RHEA:29091"/>
        <dbReference type="Rhea" id="RHEA-COMP:9565"/>
        <dbReference type="Rhea" id="RHEA-COMP:9566"/>
        <dbReference type="ChEBI" id="CHEBI:15378"/>
        <dbReference type="ChEBI" id="CHEBI:16389"/>
        <dbReference type="ChEBI" id="CHEBI:17976"/>
        <dbReference type="ChEBI" id="CHEBI:57540"/>
        <dbReference type="ChEBI" id="CHEBI:57945"/>
        <dbReference type="EC" id="7.1.1.2"/>
    </reaction>
</comment>
<evidence type="ECO:0000256" key="18">
    <source>
        <dbReference type="RuleBase" id="RU003403"/>
    </source>
</evidence>
<evidence type="ECO:0000256" key="14">
    <source>
        <dbReference type="ARBA" id="ARBA00023075"/>
    </source>
</evidence>
<proteinExistence type="inferred from homology"/>
<feature type="transmembrane region" description="Helical" evidence="18">
    <location>
        <begin position="57"/>
        <end position="81"/>
    </location>
</feature>
<protein>
    <recommendedName>
        <fullName evidence="5 18">NADH-ubiquinone oxidoreductase chain 2</fullName>
        <ecNumber evidence="4 18">7.1.1.2</ecNumber>
    </recommendedName>
</protein>
<reference evidence="20" key="2">
    <citation type="submission" date="2013-04" db="EMBL/GenBank/DDBJ databases">
        <authorList>
            <person name="Gao J.Y."/>
            <person name="Cai W.Z."/>
        </authorList>
    </citation>
    <scope>NUCLEOTIDE SEQUENCE</scope>
</reference>
<feature type="transmembrane region" description="Helical" evidence="18">
    <location>
        <begin position="308"/>
        <end position="327"/>
    </location>
</feature>
<dbReference type="Pfam" id="PF00361">
    <property type="entry name" value="Proton_antipo_M"/>
    <property type="match status" value="1"/>
</dbReference>
<keyword evidence="10 18" id="KW-1278">Translocase</keyword>
<dbReference type="EC" id="7.1.1.2" evidence="4 18"/>
<feature type="transmembrane region" description="Helical" evidence="18">
    <location>
        <begin position="148"/>
        <end position="165"/>
    </location>
</feature>
<organism evidence="20">
    <name type="scientific">Oncocephalus breviscutum</name>
    <dbReference type="NCBI Taxonomy" id="1347735"/>
    <lineage>
        <taxon>Eukaryota</taxon>
        <taxon>Metazoa</taxon>
        <taxon>Ecdysozoa</taxon>
        <taxon>Arthropoda</taxon>
        <taxon>Hexapoda</taxon>
        <taxon>Insecta</taxon>
        <taxon>Pterygota</taxon>
        <taxon>Neoptera</taxon>
        <taxon>Paraneoptera</taxon>
        <taxon>Hemiptera</taxon>
        <taxon>Heteroptera</taxon>
        <taxon>Panheteroptera</taxon>
        <taxon>Cimicomorpha</taxon>
        <taxon>Reduviidae</taxon>
        <taxon>Stenopodainae</taxon>
        <taxon>Oncocephalus</taxon>
    </lineage>
</organism>
<reference evidence="20" key="1">
    <citation type="journal article" date="2013" name="Mitochondrial DNA">
        <title>Complete mitochondrial genome of the assassin bug Oncocephalus breviscutum (Hemiptera: Reduviidae).</title>
        <authorList>
            <person name="Li H."/>
            <person name="Gao J."/>
            <person name="Cai W."/>
        </authorList>
    </citation>
    <scope>NUCLEOTIDE SEQUENCE</scope>
</reference>
<evidence type="ECO:0000256" key="7">
    <source>
        <dbReference type="ARBA" id="ARBA00022660"/>
    </source>
</evidence>
<evidence type="ECO:0000256" key="11">
    <source>
        <dbReference type="ARBA" id="ARBA00022982"/>
    </source>
</evidence>
<keyword evidence="13 18" id="KW-0520">NAD</keyword>
<dbReference type="GO" id="GO:0008137">
    <property type="term" value="F:NADH dehydrogenase (ubiquinone) activity"/>
    <property type="evidence" value="ECO:0007669"/>
    <property type="project" value="UniProtKB-EC"/>
</dbReference>
<comment type="function">
    <text evidence="1">Core subunit of the mitochondrial membrane respiratory chain NADH dehydrogenase (Complex I) that is believed to belong to the minimal assembly required for catalysis. Complex I functions in the transfer of electrons from NADH to the respiratory chain. The immediate electron acceptor for the enzyme is believed to be ubiquinone.</text>
</comment>
<dbReference type="EMBL" id="KC887527">
    <property type="protein sequence ID" value="AGO28000.1"/>
    <property type="molecule type" value="Genomic_DNA"/>
</dbReference>
<evidence type="ECO:0000256" key="16">
    <source>
        <dbReference type="ARBA" id="ARBA00023136"/>
    </source>
</evidence>
<evidence type="ECO:0000256" key="12">
    <source>
        <dbReference type="ARBA" id="ARBA00022989"/>
    </source>
</evidence>
<dbReference type="AlphaFoldDB" id="U5JEL3"/>
<feature type="domain" description="NADH:quinone oxidoreductase/Mrp antiporter transmembrane" evidence="19">
    <location>
        <begin position="23"/>
        <end position="282"/>
    </location>
</feature>
<keyword evidence="15 18" id="KW-0496">Mitochondrion</keyword>
<geneLocation type="mitochondrion" evidence="20"/>
<dbReference type="CTD" id="4536"/>
<evidence type="ECO:0000256" key="10">
    <source>
        <dbReference type="ARBA" id="ARBA00022967"/>
    </source>
</evidence>
<evidence type="ECO:0000256" key="13">
    <source>
        <dbReference type="ARBA" id="ARBA00023027"/>
    </source>
</evidence>
<evidence type="ECO:0000256" key="4">
    <source>
        <dbReference type="ARBA" id="ARBA00012944"/>
    </source>
</evidence>
<evidence type="ECO:0000313" key="20">
    <source>
        <dbReference type="EMBL" id="AGO28000.1"/>
    </source>
</evidence>
<dbReference type="GeneID" id="17674404"/>
<keyword evidence="9 18" id="KW-0999">Mitochondrion inner membrane</keyword>
<dbReference type="PRINTS" id="PR01436">
    <property type="entry name" value="NADHDHGNASE2"/>
</dbReference>
<comment type="function">
    <text evidence="18">Core subunit of the mitochondrial membrane respiratory chain NADH dehydrogenase (Complex I) which catalyzes electron transfer from NADH through the respiratory chain, using ubiquinone as an electron acceptor. Essential for the catalytic activity and assembly of complex I.</text>
</comment>
<evidence type="ECO:0000256" key="8">
    <source>
        <dbReference type="ARBA" id="ARBA00022692"/>
    </source>
</evidence>
<evidence type="ECO:0000256" key="17">
    <source>
        <dbReference type="ARBA" id="ARBA00049551"/>
    </source>
</evidence>
<dbReference type="PANTHER" id="PTHR46552">
    <property type="entry name" value="NADH-UBIQUINONE OXIDOREDUCTASE CHAIN 2"/>
    <property type="match status" value="1"/>
</dbReference>
<dbReference type="GO" id="GO:0006120">
    <property type="term" value="P:mitochondrial electron transport, NADH to ubiquinone"/>
    <property type="evidence" value="ECO:0007669"/>
    <property type="project" value="InterPro"/>
</dbReference>
<keyword evidence="6" id="KW-0813">Transport</keyword>
<dbReference type="InterPro" id="IPR050175">
    <property type="entry name" value="Complex_I_Subunit_2"/>
</dbReference>
<keyword evidence="11 18" id="KW-0249">Electron transport</keyword>
<evidence type="ECO:0000256" key="2">
    <source>
        <dbReference type="ARBA" id="ARBA00004448"/>
    </source>
</evidence>
<evidence type="ECO:0000256" key="9">
    <source>
        <dbReference type="ARBA" id="ARBA00022792"/>
    </source>
</evidence>
<accession>U5JEL3</accession>
<dbReference type="RefSeq" id="YP_008815283.1">
    <property type="nucleotide sequence ID" value="NC_022816.1"/>
</dbReference>
<evidence type="ECO:0000259" key="19">
    <source>
        <dbReference type="Pfam" id="PF00361"/>
    </source>
</evidence>
<feature type="transmembrane region" description="Helical" evidence="18">
    <location>
        <begin position="236"/>
        <end position="254"/>
    </location>
</feature>
<keyword evidence="14 18" id="KW-0830">Ubiquinone</keyword>
<feature type="transmembrane region" description="Helical" evidence="18">
    <location>
        <begin position="93"/>
        <end position="112"/>
    </location>
</feature>
<name>U5JEL3_9HEMI</name>
<evidence type="ECO:0000256" key="5">
    <source>
        <dbReference type="ARBA" id="ARBA00021008"/>
    </source>
</evidence>
<comment type="similarity">
    <text evidence="3 18">Belongs to the complex I subunit 2 family.</text>
</comment>
<keyword evidence="7 18" id="KW-0679">Respiratory chain</keyword>
<keyword evidence="16 18" id="KW-0472">Membrane</keyword>
<evidence type="ECO:0000256" key="1">
    <source>
        <dbReference type="ARBA" id="ARBA00003257"/>
    </source>
</evidence>
<evidence type="ECO:0000256" key="6">
    <source>
        <dbReference type="ARBA" id="ARBA00022448"/>
    </source>
</evidence>
<keyword evidence="12 18" id="KW-1133">Transmembrane helix</keyword>
<comment type="subcellular location">
    <subcellularLocation>
        <location evidence="2 18">Mitochondrion inner membrane</location>
        <topology evidence="2 18">Multi-pass membrane protein</topology>
    </subcellularLocation>
</comment>
<dbReference type="InterPro" id="IPR001750">
    <property type="entry name" value="ND/Mrp_TM"/>
</dbReference>
<sequence length="332" mass="38137">MLNTSMMLFYSTMIMGTVMAISSETWLGIWMGLEMNLISFVPILFKDKNKKSSESCMIYFLVQSLGSILMLISILSNSFIMNSPLMSEELLKMILTLSMLIKLGIPPFHFWFPEIMEKMTWPNCLILMTWQKIAPLTIISYIIENKLIPVIIIISTVVGAIGGLSQTSIRKIMAFSSINHMGWMLACLKFNNEFWMKYLMIYSLIILMMVFVFNEYSSYFINQLTSTSPELMKKSLIIMLLMSLGGLPPFMGFMPKWLVIQAMIMSNSIMIMMIMIASTLITLFYYLRLITTTLLINSTVIKWNQDKLMNKSMIMLMITINVSLPVMSTFSL</sequence>